<dbReference type="GO" id="GO:0019808">
    <property type="term" value="F:polyamine binding"/>
    <property type="evidence" value="ECO:0007669"/>
    <property type="project" value="InterPro"/>
</dbReference>
<dbReference type="Pfam" id="PF13416">
    <property type="entry name" value="SBP_bac_8"/>
    <property type="match status" value="1"/>
</dbReference>
<dbReference type="InterPro" id="IPR001188">
    <property type="entry name" value="Sperm_putr-bd"/>
</dbReference>
<dbReference type="PANTHER" id="PTHR30222:SF17">
    <property type="entry name" value="SPERMIDINE_PUTRESCINE-BINDING PERIPLASMIC PROTEIN"/>
    <property type="match status" value="1"/>
</dbReference>
<keyword evidence="2" id="KW-0813">Transport</keyword>
<evidence type="ECO:0000313" key="6">
    <source>
        <dbReference type="Proteomes" id="UP000182306"/>
    </source>
</evidence>
<dbReference type="AlphaFoldDB" id="A0A1L3LYW6"/>
<evidence type="ECO:0000256" key="4">
    <source>
        <dbReference type="ARBA" id="ARBA00022764"/>
    </source>
</evidence>
<geneLocation type="plasmid" evidence="5 6">
    <name>C</name>
</geneLocation>
<gene>
    <name evidence="5" type="ORF">SAMCFNEI73_pC1560</name>
</gene>
<name>A0A1L3LYW6_9HYPH</name>
<evidence type="ECO:0000256" key="2">
    <source>
        <dbReference type="ARBA" id="ARBA00022448"/>
    </source>
</evidence>
<dbReference type="Gene3D" id="3.40.190.10">
    <property type="entry name" value="Periplasmic binding protein-like II"/>
    <property type="match status" value="2"/>
</dbReference>
<dbReference type="Proteomes" id="UP000182306">
    <property type="component" value="Plasmid C"/>
</dbReference>
<dbReference type="PROSITE" id="PS51318">
    <property type="entry name" value="TAT"/>
    <property type="match status" value="1"/>
</dbReference>
<dbReference type="SUPFAM" id="SSF53850">
    <property type="entry name" value="Periplasmic binding protein-like II"/>
    <property type="match status" value="1"/>
</dbReference>
<keyword evidence="3" id="KW-0732">Signal</keyword>
<organism evidence="5 6">
    <name type="scientific">Sinorhizobium americanum</name>
    <dbReference type="NCBI Taxonomy" id="194963"/>
    <lineage>
        <taxon>Bacteria</taxon>
        <taxon>Pseudomonadati</taxon>
        <taxon>Pseudomonadota</taxon>
        <taxon>Alphaproteobacteria</taxon>
        <taxon>Hyphomicrobiales</taxon>
        <taxon>Rhizobiaceae</taxon>
        <taxon>Sinorhizobium/Ensifer group</taxon>
        <taxon>Sinorhizobium</taxon>
    </lineage>
</organism>
<evidence type="ECO:0000256" key="1">
    <source>
        <dbReference type="ARBA" id="ARBA00004418"/>
    </source>
</evidence>
<proteinExistence type="predicted"/>
<reference evidence="5 6" key="1">
    <citation type="submission" date="2015-10" db="EMBL/GenBank/DDBJ databases">
        <title>Genomic differences between typical nodule nitrogen-fixing rhizobial strains and those coming from bean seeds.</title>
        <authorList>
            <person name="Peralta H."/>
            <person name="Aguilar-Vera A."/>
            <person name="Diaz R."/>
            <person name="Mora Y."/>
            <person name="Martinez-Batallar G."/>
            <person name="Salazar E."/>
            <person name="Vargas-Lagunas C."/>
            <person name="Encarnacion S."/>
            <person name="Girard L."/>
            <person name="Mora J."/>
        </authorList>
    </citation>
    <scope>NUCLEOTIDE SEQUENCE [LARGE SCALE GENOMIC DNA]</scope>
    <source>
        <strain evidence="5 6">CFNEI 73</strain>
        <plasmid evidence="5 6">C</plasmid>
    </source>
</reference>
<comment type="subcellular location">
    <subcellularLocation>
        <location evidence="1">Periplasm</location>
    </subcellularLocation>
</comment>
<keyword evidence="5" id="KW-0614">Plasmid</keyword>
<dbReference type="InterPro" id="IPR006059">
    <property type="entry name" value="SBP"/>
</dbReference>
<dbReference type="PRINTS" id="PR00909">
    <property type="entry name" value="SPERMDNBNDNG"/>
</dbReference>
<dbReference type="EMBL" id="CP013110">
    <property type="protein sequence ID" value="APG95264.1"/>
    <property type="molecule type" value="Genomic_DNA"/>
</dbReference>
<evidence type="ECO:0000256" key="3">
    <source>
        <dbReference type="ARBA" id="ARBA00022729"/>
    </source>
</evidence>
<dbReference type="GO" id="GO:0042597">
    <property type="term" value="C:periplasmic space"/>
    <property type="evidence" value="ECO:0007669"/>
    <property type="project" value="UniProtKB-SubCell"/>
</dbReference>
<protein>
    <submittedName>
        <fullName evidence="5">Putrescine ABC transporter putrescine-binding protein PotF</fullName>
    </submittedName>
</protein>
<keyword evidence="4" id="KW-0574">Periplasm</keyword>
<dbReference type="GO" id="GO:0015846">
    <property type="term" value="P:polyamine transport"/>
    <property type="evidence" value="ECO:0007669"/>
    <property type="project" value="InterPro"/>
</dbReference>
<dbReference type="KEGG" id="same:SAMCFNEI73_pC1560"/>
<evidence type="ECO:0000313" key="5">
    <source>
        <dbReference type="EMBL" id="APG95264.1"/>
    </source>
</evidence>
<sequence length="375" mass="40462">MNPISGAMHPTRRAFLKGTAGLALATGPVGALSGCSSSENEVVVLGWSSYVAPEIAAFMKKAGLNMRGVPAETDQDMFTKLKAGGAGSYDIVFANCGWSPTYYKAGLIEAFDVKEIPGWDRLWPIFREDTTFPYVVEPNRLMLFPNMWDSFGLIWNKEQLPLTEPYSWKALWDPRVPAGKVIMKGGPEDFLTIAGLSLGIPRDRIFAMVGDELQSAAAALAKLKPFQIAPSDSSFEDAIRTGKAWVGQSSNLAASARVNKVAGKETSQSVIPIEGSLGWVDGPQLVKGAKNRANAIKFMEIWNGPEVQSFLYDTYSFPLCSKTETERVLAKGGDGAANLLDRGADDPAMAKKILFQGPPDDPAAWAKAYDQVVGG</sequence>
<dbReference type="InterPro" id="IPR006311">
    <property type="entry name" value="TAT_signal"/>
</dbReference>
<accession>A0A1L3LYW6</accession>
<keyword evidence="6" id="KW-1185">Reference proteome</keyword>
<dbReference type="PANTHER" id="PTHR30222">
    <property type="entry name" value="SPERMIDINE/PUTRESCINE-BINDING PERIPLASMIC PROTEIN"/>
    <property type="match status" value="1"/>
</dbReference>